<dbReference type="AlphaFoldDB" id="A0A5B7KA87"/>
<organism evidence="1 2">
    <name type="scientific">Portunus trituberculatus</name>
    <name type="common">Swimming crab</name>
    <name type="synonym">Neptunus trituberculatus</name>
    <dbReference type="NCBI Taxonomy" id="210409"/>
    <lineage>
        <taxon>Eukaryota</taxon>
        <taxon>Metazoa</taxon>
        <taxon>Ecdysozoa</taxon>
        <taxon>Arthropoda</taxon>
        <taxon>Crustacea</taxon>
        <taxon>Multicrustacea</taxon>
        <taxon>Malacostraca</taxon>
        <taxon>Eumalacostraca</taxon>
        <taxon>Eucarida</taxon>
        <taxon>Decapoda</taxon>
        <taxon>Pleocyemata</taxon>
        <taxon>Brachyura</taxon>
        <taxon>Eubrachyura</taxon>
        <taxon>Portunoidea</taxon>
        <taxon>Portunidae</taxon>
        <taxon>Portuninae</taxon>
        <taxon>Portunus</taxon>
    </lineage>
</organism>
<keyword evidence="2" id="KW-1185">Reference proteome</keyword>
<comment type="caution">
    <text evidence="1">The sequence shown here is derived from an EMBL/GenBank/DDBJ whole genome shotgun (WGS) entry which is preliminary data.</text>
</comment>
<gene>
    <name evidence="1" type="ORF">E2C01_097088</name>
</gene>
<name>A0A5B7KA87_PORTR</name>
<evidence type="ECO:0000313" key="1">
    <source>
        <dbReference type="EMBL" id="MPD01555.1"/>
    </source>
</evidence>
<evidence type="ECO:0000313" key="2">
    <source>
        <dbReference type="Proteomes" id="UP000324222"/>
    </source>
</evidence>
<protein>
    <submittedName>
        <fullName evidence="1">Uncharacterized protein</fullName>
    </submittedName>
</protein>
<dbReference type="Proteomes" id="UP000324222">
    <property type="component" value="Unassembled WGS sequence"/>
</dbReference>
<dbReference type="EMBL" id="VSRR010127623">
    <property type="protein sequence ID" value="MPD01555.1"/>
    <property type="molecule type" value="Genomic_DNA"/>
</dbReference>
<reference evidence="1 2" key="1">
    <citation type="submission" date="2019-05" db="EMBL/GenBank/DDBJ databases">
        <title>Another draft genome of Portunus trituberculatus and its Hox gene families provides insights of decapod evolution.</title>
        <authorList>
            <person name="Jeong J.-H."/>
            <person name="Song I."/>
            <person name="Kim S."/>
            <person name="Choi T."/>
            <person name="Kim D."/>
            <person name="Ryu S."/>
            <person name="Kim W."/>
        </authorList>
    </citation>
    <scope>NUCLEOTIDE SEQUENCE [LARGE SCALE GENOMIC DNA]</scope>
    <source>
        <tissue evidence="1">Muscle</tissue>
    </source>
</reference>
<accession>A0A5B7KA87</accession>
<proteinExistence type="predicted"/>
<sequence>MYARRDTTAHNRFPAWGEARDPCVWHCVCLPAAVCLTCCGNSQSSGNSTFTGEREVGVERGSARPDLHLPWWTQGGTTPPPYRVRPGGGCVIARNLAPLVIGSLHDVMFGSGPRGARRVLPQRGRRRAAGRGWRPGAPARLICLTPGG</sequence>